<evidence type="ECO:0000313" key="9">
    <source>
        <dbReference type="Proteomes" id="UP000176527"/>
    </source>
</evidence>
<dbReference type="InterPro" id="IPR004389">
    <property type="entry name" value="Ribosomal_uL18_bac-type"/>
</dbReference>
<evidence type="ECO:0000256" key="3">
    <source>
        <dbReference type="ARBA" id="ARBA00022884"/>
    </source>
</evidence>
<dbReference type="GO" id="GO:0003735">
    <property type="term" value="F:structural constituent of ribosome"/>
    <property type="evidence" value="ECO:0007669"/>
    <property type="project" value="InterPro"/>
</dbReference>
<evidence type="ECO:0000256" key="7">
    <source>
        <dbReference type="HAMAP-Rule" id="MF_01337"/>
    </source>
</evidence>
<keyword evidence="5 7" id="KW-0687">Ribonucleoprotein</keyword>
<protein>
    <recommendedName>
        <fullName evidence="6 7">Large ribosomal subunit protein uL18</fullName>
    </recommendedName>
</protein>
<evidence type="ECO:0000256" key="4">
    <source>
        <dbReference type="ARBA" id="ARBA00022980"/>
    </source>
</evidence>
<dbReference type="PANTHER" id="PTHR12899:SF3">
    <property type="entry name" value="LARGE RIBOSOMAL SUBUNIT PROTEIN UL18M"/>
    <property type="match status" value="1"/>
</dbReference>
<name>A0A1F5KD91_9BACT</name>
<dbReference type="Pfam" id="PF00861">
    <property type="entry name" value="Ribosomal_L18p"/>
    <property type="match status" value="1"/>
</dbReference>
<dbReference type="GO" id="GO:0008097">
    <property type="term" value="F:5S rRNA binding"/>
    <property type="evidence" value="ECO:0007669"/>
    <property type="project" value="TreeGrafter"/>
</dbReference>
<comment type="caution">
    <text evidence="8">The sequence shown here is derived from an EMBL/GenBank/DDBJ whole genome shotgun (WGS) entry which is preliminary data.</text>
</comment>
<evidence type="ECO:0000256" key="6">
    <source>
        <dbReference type="ARBA" id="ARBA00035197"/>
    </source>
</evidence>
<dbReference type="SUPFAM" id="SSF53137">
    <property type="entry name" value="Translational machinery components"/>
    <property type="match status" value="1"/>
</dbReference>
<reference evidence="8 9" key="1">
    <citation type="journal article" date="2016" name="Nat. Commun.">
        <title>Thousands of microbial genomes shed light on interconnected biogeochemical processes in an aquifer system.</title>
        <authorList>
            <person name="Anantharaman K."/>
            <person name="Brown C.T."/>
            <person name="Hug L.A."/>
            <person name="Sharon I."/>
            <person name="Castelle C.J."/>
            <person name="Probst A.J."/>
            <person name="Thomas B.C."/>
            <person name="Singh A."/>
            <person name="Wilkins M.J."/>
            <person name="Karaoz U."/>
            <person name="Brodie E.L."/>
            <person name="Williams K.H."/>
            <person name="Hubbard S.S."/>
            <person name="Banfield J.F."/>
        </authorList>
    </citation>
    <scope>NUCLEOTIDE SEQUENCE [LARGE SCALE GENOMIC DNA]</scope>
</reference>
<evidence type="ECO:0000256" key="1">
    <source>
        <dbReference type="ARBA" id="ARBA00007116"/>
    </source>
</evidence>
<dbReference type="GO" id="GO:0006412">
    <property type="term" value="P:translation"/>
    <property type="evidence" value="ECO:0007669"/>
    <property type="project" value="UniProtKB-UniRule"/>
</dbReference>
<comment type="function">
    <text evidence="7">This is one of the proteins that bind and probably mediate the attachment of the 5S RNA into the large ribosomal subunit, where it forms part of the central protuberance.</text>
</comment>
<dbReference type="AlphaFoldDB" id="A0A1F5KD91"/>
<dbReference type="HAMAP" id="MF_01337_B">
    <property type="entry name" value="Ribosomal_uL18_B"/>
    <property type="match status" value="1"/>
</dbReference>
<gene>
    <name evidence="7" type="primary">rplR</name>
    <name evidence="8" type="ORF">A3F00_01500</name>
</gene>
<evidence type="ECO:0000313" key="8">
    <source>
        <dbReference type="EMBL" id="OGE38551.1"/>
    </source>
</evidence>
<sequence length="111" mass="12762">MYKNLRTKRHMKIRKRVVGMDSRPRLAVFRSGKHIFAQMIDDLKGVTIVAESDLKMEKIIKKEKAYMVGKKLAEKAKAKKIKSVVFDRGGFLFHGRIKELARGAREGGLEF</sequence>
<keyword evidence="4 7" id="KW-0689">Ribosomal protein</keyword>
<keyword evidence="2 7" id="KW-0699">rRNA-binding</keyword>
<evidence type="ECO:0000256" key="2">
    <source>
        <dbReference type="ARBA" id="ARBA00022730"/>
    </source>
</evidence>
<comment type="similarity">
    <text evidence="1 7">Belongs to the universal ribosomal protein uL18 family.</text>
</comment>
<accession>A0A1F5KD91</accession>
<dbReference type="EMBL" id="MFDE01000018">
    <property type="protein sequence ID" value="OGE38551.1"/>
    <property type="molecule type" value="Genomic_DNA"/>
</dbReference>
<dbReference type="FunFam" id="3.30.420.100:FF:000001">
    <property type="entry name" value="50S ribosomal protein L18"/>
    <property type="match status" value="1"/>
</dbReference>
<dbReference type="Proteomes" id="UP000176527">
    <property type="component" value="Unassembled WGS sequence"/>
</dbReference>
<dbReference type="CDD" id="cd00432">
    <property type="entry name" value="Ribosomal_L18_L5e"/>
    <property type="match status" value="1"/>
</dbReference>
<dbReference type="Gene3D" id="3.30.420.100">
    <property type="match status" value="1"/>
</dbReference>
<dbReference type="NCBIfam" id="TIGR00060">
    <property type="entry name" value="L18_bact"/>
    <property type="match status" value="1"/>
</dbReference>
<comment type="subunit">
    <text evidence="7">Part of the 50S ribosomal subunit; part of the 5S rRNA/L5/L18/L25 subcomplex. Contacts the 5S and 23S rRNAs.</text>
</comment>
<dbReference type="GO" id="GO:0022625">
    <property type="term" value="C:cytosolic large ribosomal subunit"/>
    <property type="evidence" value="ECO:0007669"/>
    <property type="project" value="TreeGrafter"/>
</dbReference>
<dbReference type="InterPro" id="IPR005484">
    <property type="entry name" value="Ribosomal_uL18_bac/plant/anim"/>
</dbReference>
<proteinExistence type="inferred from homology"/>
<evidence type="ECO:0000256" key="5">
    <source>
        <dbReference type="ARBA" id="ARBA00023274"/>
    </source>
</evidence>
<organism evidence="8 9">
    <name type="scientific">Candidatus Daviesbacteria bacterium RIFCSPHIGHO2_12_FULL_37_11</name>
    <dbReference type="NCBI Taxonomy" id="1797777"/>
    <lineage>
        <taxon>Bacteria</taxon>
        <taxon>Candidatus Daviesiibacteriota</taxon>
    </lineage>
</organism>
<dbReference type="PANTHER" id="PTHR12899">
    <property type="entry name" value="39S RIBOSOMAL PROTEIN L18, MITOCHONDRIAL"/>
    <property type="match status" value="1"/>
</dbReference>
<keyword evidence="3 7" id="KW-0694">RNA-binding</keyword>
<dbReference type="InterPro" id="IPR057268">
    <property type="entry name" value="Ribosomal_L18"/>
</dbReference>